<feature type="compositionally biased region" description="Low complexity" evidence="1">
    <location>
        <begin position="352"/>
        <end position="366"/>
    </location>
</feature>
<evidence type="ECO:0000313" key="3">
    <source>
        <dbReference type="Proteomes" id="UP001358417"/>
    </source>
</evidence>
<feature type="region of interest" description="Disordered" evidence="1">
    <location>
        <begin position="35"/>
        <end position="66"/>
    </location>
</feature>
<comment type="caution">
    <text evidence="2">The sequence shown here is derived from an EMBL/GenBank/DDBJ whole genome shotgun (WGS) entry which is preliminary data.</text>
</comment>
<feature type="compositionally biased region" description="Polar residues" evidence="1">
    <location>
        <begin position="56"/>
        <end position="66"/>
    </location>
</feature>
<dbReference type="RefSeq" id="XP_064711042.1">
    <property type="nucleotide sequence ID" value="XM_064848418.1"/>
</dbReference>
<feature type="compositionally biased region" description="Low complexity" evidence="1">
    <location>
        <begin position="323"/>
        <end position="345"/>
    </location>
</feature>
<organism evidence="2 3">
    <name type="scientific">Exophiala bonariae</name>
    <dbReference type="NCBI Taxonomy" id="1690606"/>
    <lineage>
        <taxon>Eukaryota</taxon>
        <taxon>Fungi</taxon>
        <taxon>Dikarya</taxon>
        <taxon>Ascomycota</taxon>
        <taxon>Pezizomycotina</taxon>
        <taxon>Eurotiomycetes</taxon>
        <taxon>Chaetothyriomycetidae</taxon>
        <taxon>Chaetothyriales</taxon>
        <taxon>Herpotrichiellaceae</taxon>
        <taxon>Exophiala</taxon>
    </lineage>
</organism>
<feature type="compositionally biased region" description="Polar residues" evidence="1">
    <location>
        <begin position="273"/>
        <end position="287"/>
    </location>
</feature>
<keyword evidence="3" id="KW-1185">Reference proteome</keyword>
<proteinExistence type="predicted"/>
<feature type="compositionally biased region" description="Polar residues" evidence="1">
    <location>
        <begin position="81"/>
        <end position="93"/>
    </location>
</feature>
<feature type="compositionally biased region" description="Polar residues" evidence="1">
    <location>
        <begin position="399"/>
        <end position="419"/>
    </location>
</feature>
<name>A0AAV9NNJ3_9EURO</name>
<protein>
    <submittedName>
        <fullName evidence="2">Uncharacterized protein</fullName>
    </submittedName>
</protein>
<dbReference type="Proteomes" id="UP001358417">
    <property type="component" value="Unassembled WGS sequence"/>
</dbReference>
<dbReference type="AlphaFoldDB" id="A0AAV9NNJ3"/>
<feature type="region of interest" description="Disordered" evidence="1">
    <location>
        <begin position="236"/>
        <end position="449"/>
    </location>
</feature>
<evidence type="ECO:0000256" key="1">
    <source>
        <dbReference type="SAM" id="MobiDB-lite"/>
    </source>
</evidence>
<dbReference type="EMBL" id="JAVRRD010000002">
    <property type="protein sequence ID" value="KAK5062770.1"/>
    <property type="molecule type" value="Genomic_DNA"/>
</dbReference>
<feature type="region of interest" description="Disordered" evidence="1">
    <location>
        <begin position="139"/>
        <end position="176"/>
    </location>
</feature>
<gene>
    <name evidence="2" type="ORF">LTR84_004845</name>
</gene>
<feature type="compositionally biased region" description="Basic and acidic residues" evidence="1">
    <location>
        <begin position="430"/>
        <end position="449"/>
    </location>
</feature>
<feature type="compositionally biased region" description="Basic and acidic residues" evidence="1">
    <location>
        <begin position="238"/>
        <end position="255"/>
    </location>
</feature>
<reference evidence="2 3" key="1">
    <citation type="submission" date="2023-08" db="EMBL/GenBank/DDBJ databases">
        <title>Black Yeasts Isolated from many extreme environments.</title>
        <authorList>
            <person name="Coleine C."/>
            <person name="Stajich J.E."/>
            <person name="Selbmann L."/>
        </authorList>
    </citation>
    <scope>NUCLEOTIDE SEQUENCE [LARGE SCALE GENOMIC DNA]</scope>
    <source>
        <strain evidence="2 3">CCFEE 5792</strain>
    </source>
</reference>
<accession>A0AAV9NNJ3</accession>
<evidence type="ECO:0000313" key="2">
    <source>
        <dbReference type="EMBL" id="KAK5062770.1"/>
    </source>
</evidence>
<feature type="region of interest" description="Disordered" evidence="1">
    <location>
        <begin position="74"/>
        <end position="93"/>
    </location>
</feature>
<feature type="compositionally biased region" description="Polar residues" evidence="1">
    <location>
        <begin position="157"/>
        <end position="176"/>
    </location>
</feature>
<sequence>MAEIKAPSMRVPGSFTQTDNDCSFRCAPFNSSLFLPPTKECPPSTSPFTRHPRPQATPNSGGLLTQTRKRARVDHRDDDAQTPSNNLFGISRNNFFDEPSPAPFVSTDYRFAGGVATPADLNAQRAAYERECEYENEYRPNRYGSQQPPSHHPTGSYFPQTPSIPQTGDNLSQSDRNGWRKSVWALTGTVAGKVFNFCWQGATSFKGFYAGGGNGYNFDVGTPAVTSKEWTEVNPQEDVFHHDYDVPRRRRERDSTPVPGEFPSEQPEFVEDYTSQPWKYSNNNDDTPTARPGIPPARNSWVVVNGPSTESRDTSPVRKKSRASVAPLSASARSSPRNLNSNSSLIARPRLSSRSSGNKSSASVASPRASLATGENGHGHTKSRAPLSTSASLVDGTTRRQSNRASLASPRRQSSNSVSVPVVGAQPSPEVRKFEQKMRRKEAKEDESMRRLNERLKAMITEGKQALGSKIEIVDDGGVDEEIDYDEGFVDGEEAWEREYVRPMVWS</sequence>
<dbReference type="GeneID" id="89973023"/>